<dbReference type="Gene3D" id="3.30.60.90">
    <property type="match status" value="1"/>
</dbReference>
<dbReference type="Proteomes" id="UP000663879">
    <property type="component" value="Unassembled WGS sequence"/>
</dbReference>
<dbReference type="PANTHER" id="PTHR44329">
    <property type="entry name" value="SERINE/THREONINE-PROTEIN KINASE TNNI3K-RELATED"/>
    <property type="match status" value="1"/>
</dbReference>
<dbReference type="Pfam" id="PF00069">
    <property type="entry name" value="Pkinase"/>
    <property type="match status" value="1"/>
</dbReference>
<dbReference type="InterPro" id="IPR051681">
    <property type="entry name" value="Ser/Thr_Kinases-Pseudokinases"/>
</dbReference>
<evidence type="ECO:0000256" key="3">
    <source>
        <dbReference type="ARBA" id="ARBA00022833"/>
    </source>
</evidence>
<keyword evidence="2 4" id="KW-0863">Zinc-finger</keyword>
<dbReference type="InterPro" id="IPR011009">
    <property type="entry name" value="Kinase-like_dom_sf"/>
</dbReference>
<dbReference type="OrthoDB" id="4062651at2759"/>
<feature type="domain" description="Protein kinase" evidence="5">
    <location>
        <begin position="159"/>
        <end position="423"/>
    </location>
</feature>
<dbReference type="EMBL" id="CAJNOC010003347">
    <property type="protein sequence ID" value="CAF0978701.1"/>
    <property type="molecule type" value="Genomic_DNA"/>
</dbReference>
<keyword evidence="8" id="KW-1185">Reference proteome</keyword>
<reference evidence="7" key="1">
    <citation type="submission" date="2021-02" db="EMBL/GenBank/DDBJ databases">
        <authorList>
            <person name="Nowell W R."/>
        </authorList>
    </citation>
    <scope>NUCLEOTIDE SEQUENCE</scope>
    <source>
        <strain evidence="7">Ploen Becks lab</strain>
    </source>
</reference>
<dbReference type="PROSITE" id="PS50135">
    <property type="entry name" value="ZF_ZZ_2"/>
    <property type="match status" value="1"/>
</dbReference>
<name>A0A814F6M5_9BILA</name>
<dbReference type="Gene3D" id="1.10.510.10">
    <property type="entry name" value="Transferase(Phosphotransferase) domain 1"/>
    <property type="match status" value="1"/>
</dbReference>
<organism evidence="7 8">
    <name type="scientific">Brachionus calyciflorus</name>
    <dbReference type="NCBI Taxonomy" id="104777"/>
    <lineage>
        <taxon>Eukaryota</taxon>
        <taxon>Metazoa</taxon>
        <taxon>Spiralia</taxon>
        <taxon>Gnathifera</taxon>
        <taxon>Rotifera</taxon>
        <taxon>Eurotatoria</taxon>
        <taxon>Monogononta</taxon>
        <taxon>Pseudotrocha</taxon>
        <taxon>Ploima</taxon>
        <taxon>Brachionidae</taxon>
        <taxon>Brachionus</taxon>
    </lineage>
</organism>
<dbReference type="PROSITE" id="PS01357">
    <property type="entry name" value="ZF_ZZ_1"/>
    <property type="match status" value="1"/>
</dbReference>
<feature type="domain" description="ZZ-type" evidence="6">
    <location>
        <begin position="28"/>
        <end position="84"/>
    </location>
</feature>
<dbReference type="InterPro" id="IPR000433">
    <property type="entry name" value="Znf_ZZ"/>
</dbReference>
<evidence type="ECO:0000259" key="5">
    <source>
        <dbReference type="PROSITE" id="PS50011"/>
    </source>
</evidence>
<proteinExistence type="predicted"/>
<dbReference type="GO" id="GO:0004674">
    <property type="term" value="F:protein serine/threonine kinase activity"/>
    <property type="evidence" value="ECO:0007669"/>
    <property type="project" value="TreeGrafter"/>
</dbReference>
<dbReference type="CDD" id="cd00180">
    <property type="entry name" value="PKc"/>
    <property type="match status" value="1"/>
</dbReference>
<keyword evidence="1" id="KW-0479">Metal-binding</keyword>
<dbReference type="InterPro" id="IPR008271">
    <property type="entry name" value="Ser/Thr_kinase_AS"/>
</dbReference>
<comment type="caution">
    <text evidence="7">The sequence shown here is derived from an EMBL/GenBank/DDBJ whole genome shotgun (WGS) entry which is preliminary data.</text>
</comment>
<keyword evidence="3" id="KW-0862">Zinc</keyword>
<evidence type="ECO:0000313" key="7">
    <source>
        <dbReference type="EMBL" id="CAF0978701.1"/>
    </source>
</evidence>
<dbReference type="AlphaFoldDB" id="A0A814F6M5"/>
<dbReference type="GO" id="GO:0008270">
    <property type="term" value="F:zinc ion binding"/>
    <property type="evidence" value="ECO:0007669"/>
    <property type="project" value="UniProtKB-KW"/>
</dbReference>
<gene>
    <name evidence="7" type="ORF">OXX778_LOCUS15304</name>
</gene>
<evidence type="ECO:0000259" key="6">
    <source>
        <dbReference type="PROSITE" id="PS50135"/>
    </source>
</evidence>
<dbReference type="SUPFAM" id="SSF57850">
    <property type="entry name" value="RING/U-box"/>
    <property type="match status" value="2"/>
</dbReference>
<dbReference type="SMART" id="SM00291">
    <property type="entry name" value="ZnF_ZZ"/>
    <property type="match status" value="2"/>
</dbReference>
<dbReference type="SUPFAM" id="SSF56112">
    <property type="entry name" value="Protein kinase-like (PK-like)"/>
    <property type="match status" value="1"/>
</dbReference>
<evidence type="ECO:0000313" key="8">
    <source>
        <dbReference type="Proteomes" id="UP000663879"/>
    </source>
</evidence>
<evidence type="ECO:0000256" key="4">
    <source>
        <dbReference type="PROSITE-ProRule" id="PRU00228"/>
    </source>
</evidence>
<dbReference type="SMART" id="SM00220">
    <property type="entry name" value="S_TKc"/>
    <property type="match status" value="1"/>
</dbReference>
<dbReference type="PANTHER" id="PTHR44329:SF260">
    <property type="entry name" value="PROTEIN KINASE DOMAIN-CONTAINING PROTEIN"/>
    <property type="match status" value="1"/>
</dbReference>
<dbReference type="PROSITE" id="PS00108">
    <property type="entry name" value="PROTEIN_KINASE_ST"/>
    <property type="match status" value="1"/>
</dbReference>
<dbReference type="InterPro" id="IPR000719">
    <property type="entry name" value="Prot_kinase_dom"/>
</dbReference>
<evidence type="ECO:0000256" key="2">
    <source>
        <dbReference type="ARBA" id="ARBA00022771"/>
    </source>
</evidence>
<sequence>MLNSLKRRVSKVIKKIDHSHNSFPIRQHNGFHCESCGTKNIIGDLFCCTICADYNLCSECFCSKLTSKNHELNHPCLIVTHPSRPLQSTRLNVLKETFKNKDFNISCDICDTKINGIYLKCNVCYCTFMCLECSKEHDKNHNLILYDTVRLEKFDIEDLKLQKMLDNGNFGFVYEAVLRPYGYHVACKLMNKKNFNKLSLRRLDFAQRDTNIVEKIHCVDKELEAYIEIFSPYIVKLLGYGRDQTQRLFLIMEFMEKGSLEDFMINAKKNSYEIPLYLKLRIMLNIASGIVDIHSKKFIHADLKPKNILLDSNQIAKICDLGSMKNANFSTYDNNTGGLYYLPLEFFMGKYDNKIDIYSFGLIMYHLFSGFRHAYTANNQLQLVRLSKIPLNFIKNLIVKATSMNPSERKTINFYKNILHVYFLMLSDVLNRFSMVDTQHLDWIILNLNDCLIEYINNLYDVKLDLNMNTIQSNQFLEEKVKKNLPKAIDYLKEINIKNEGLKKKNIEQLNTKDFF</sequence>
<evidence type="ECO:0000256" key="1">
    <source>
        <dbReference type="ARBA" id="ARBA00022723"/>
    </source>
</evidence>
<dbReference type="GO" id="GO:0005524">
    <property type="term" value="F:ATP binding"/>
    <property type="evidence" value="ECO:0007669"/>
    <property type="project" value="InterPro"/>
</dbReference>
<protein>
    <recommendedName>
        <fullName evidence="9">Protein kinase domain-containing protein</fullName>
    </recommendedName>
</protein>
<evidence type="ECO:0008006" key="9">
    <source>
        <dbReference type="Google" id="ProtNLM"/>
    </source>
</evidence>
<accession>A0A814F6M5</accession>
<dbReference type="Pfam" id="PF00569">
    <property type="entry name" value="ZZ"/>
    <property type="match status" value="1"/>
</dbReference>
<dbReference type="PROSITE" id="PS50011">
    <property type="entry name" value="PROTEIN_KINASE_DOM"/>
    <property type="match status" value="1"/>
</dbReference>
<dbReference type="InterPro" id="IPR043145">
    <property type="entry name" value="Znf_ZZ_sf"/>
</dbReference>